<dbReference type="EMBL" id="KI392591">
    <property type="protein sequence ID" value="ERN13184.1"/>
    <property type="molecule type" value="Genomic_DNA"/>
</dbReference>
<feature type="region of interest" description="Disordered" evidence="1">
    <location>
        <begin position="42"/>
        <end position="69"/>
    </location>
</feature>
<name>W1PYN8_AMBTC</name>
<protein>
    <submittedName>
        <fullName evidence="2">Uncharacterized protein</fullName>
    </submittedName>
</protein>
<evidence type="ECO:0000256" key="1">
    <source>
        <dbReference type="SAM" id="MobiDB-lite"/>
    </source>
</evidence>
<gene>
    <name evidence="2" type="ORF">AMTR_s00040p00212770</name>
</gene>
<organism evidence="2 3">
    <name type="scientific">Amborella trichopoda</name>
    <dbReference type="NCBI Taxonomy" id="13333"/>
    <lineage>
        <taxon>Eukaryota</taxon>
        <taxon>Viridiplantae</taxon>
        <taxon>Streptophyta</taxon>
        <taxon>Embryophyta</taxon>
        <taxon>Tracheophyta</taxon>
        <taxon>Spermatophyta</taxon>
        <taxon>Magnoliopsida</taxon>
        <taxon>Amborellales</taxon>
        <taxon>Amborellaceae</taxon>
        <taxon>Amborella</taxon>
    </lineage>
</organism>
<dbReference type="Gramene" id="ERN13184">
    <property type="protein sequence ID" value="ERN13184"/>
    <property type="gene ID" value="AMTR_s00040p00212770"/>
</dbReference>
<dbReference type="Proteomes" id="UP000017836">
    <property type="component" value="Unassembled WGS sequence"/>
</dbReference>
<keyword evidence="3" id="KW-1185">Reference proteome</keyword>
<dbReference type="AlphaFoldDB" id="W1PYN8"/>
<dbReference type="HOGENOM" id="CLU_2779231_0_0_1"/>
<reference evidence="3" key="1">
    <citation type="journal article" date="2013" name="Science">
        <title>The Amborella genome and the evolution of flowering plants.</title>
        <authorList>
            <consortium name="Amborella Genome Project"/>
        </authorList>
    </citation>
    <scope>NUCLEOTIDE SEQUENCE [LARGE SCALE GENOMIC DNA]</scope>
</reference>
<evidence type="ECO:0000313" key="3">
    <source>
        <dbReference type="Proteomes" id="UP000017836"/>
    </source>
</evidence>
<sequence>MYWIMLQEKALNLFKDIKVKALNAAKRFEELKANERKLRKEAAKQETAKIEQKNHKMEEEKLKKLEEDR</sequence>
<proteinExistence type="predicted"/>
<evidence type="ECO:0000313" key="2">
    <source>
        <dbReference type="EMBL" id="ERN13184.1"/>
    </source>
</evidence>
<accession>W1PYN8</accession>